<proteinExistence type="predicted"/>
<gene>
    <name evidence="1" type="ORF">SG0102_21740</name>
</gene>
<dbReference type="AlphaFoldDB" id="A0A3G9J860"/>
<keyword evidence="2" id="KW-1185">Reference proteome</keyword>
<dbReference type="InParanoid" id="A0A3G9J860"/>
<name>A0A3G9J860_9FIRM</name>
<reference evidence="1 2" key="1">
    <citation type="submission" date="2018-11" db="EMBL/GenBank/DDBJ databases">
        <title>Novel Erysipelotrichaceae bacterium isolated from small intestine of a swine.</title>
        <authorList>
            <person name="Kim J.S."/>
            <person name="Choe H."/>
            <person name="Lee Y.R."/>
            <person name="Kim K.M."/>
            <person name="Park D.S."/>
        </authorList>
    </citation>
    <scope>NUCLEOTIDE SEQUENCE [LARGE SCALE GENOMIC DNA]</scope>
    <source>
        <strain evidence="1 2">SG0102</strain>
    </source>
</reference>
<accession>A0A3G9J860</accession>
<dbReference type="RefSeq" id="WP_125119986.1">
    <property type="nucleotide sequence ID" value="NZ_AP019309.1"/>
</dbReference>
<evidence type="ECO:0000313" key="2">
    <source>
        <dbReference type="Proteomes" id="UP000268059"/>
    </source>
</evidence>
<evidence type="ECO:0008006" key="3">
    <source>
        <dbReference type="Google" id="ProtNLM"/>
    </source>
</evidence>
<protein>
    <recommendedName>
        <fullName evidence="3">Adhesin domain-containing protein</fullName>
    </recommendedName>
</protein>
<evidence type="ECO:0000313" key="1">
    <source>
        <dbReference type="EMBL" id="BBH27240.1"/>
    </source>
</evidence>
<dbReference type="EMBL" id="AP019309">
    <property type="protein sequence ID" value="BBH27240.1"/>
    <property type="molecule type" value="Genomic_DNA"/>
</dbReference>
<dbReference type="KEGG" id="ebm:SG0102_21740"/>
<sequence length="225" mass="25600">MMKKMFTVLLIMVLMPIIPVHGQSRMVIRLDNYAALNKAYYAFKAKKRKKLRLREYDPQVTKLLENGQKKKVKGFKYSAKTNTLTITKVNKPALKLNIYNADDFLKIKIVGKVHLRNIEMAGKRSVLSFSGKKGTLILSDHKQVFTDPHEALMTFNNFNHISIASSLKVKMTRMKVSPLLSYSYVGKKNAQILAFKSMTKTKKSFVDEAPMMSIIHQGKALTING</sequence>
<dbReference type="Proteomes" id="UP000268059">
    <property type="component" value="Chromosome"/>
</dbReference>
<organism evidence="1 2">
    <name type="scientific">Intestinibaculum porci</name>
    <dbReference type="NCBI Taxonomy" id="2487118"/>
    <lineage>
        <taxon>Bacteria</taxon>
        <taxon>Bacillati</taxon>
        <taxon>Bacillota</taxon>
        <taxon>Erysipelotrichia</taxon>
        <taxon>Erysipelotrichales</taxon>
        <taxon>Erysipelotrichaceae</taxon>
        <taxon>Intestinibaculum</taxon>
    </lineage>
</organism>